<dbReference type="EMBL" id="JAPMSZ010000007">
    <property type="protein sequence ID" value="KAJ5095909.1"/>
    <property type="molecule type" value="Genomic_DNA"/>
</dbReference>
<reference evidence="1" key="2">
    <citation type="journal article" date="2023" name="IMA Fungus">
        <title>Comparative genomic study of the Penicillium genus elucidates a diverse pangenome and 15 lateral gene transfer events.</title>
        <authorList>
            <person name="Petersen C."/>
            <person name="Sorensen T."/>
            <person name="Nielsen M.R."/>
            <person name="Sondergaard T.E."/>
            <person name="Sorensen J.L."/>
            <person name="Fitzpatrick D.A."/>
            <person name="Frisvad J.C."/>
            <person name="Nielsen K.L."/>
        </authorList>
    </citation>
    <scope>NUCLEOTIDE SEQUENCE</scope>
    <source>
        <strain evidence="1">IBT 34128</strain>
    </source>
</reference>
<name>A0A9W9K7F9_9EURO</name>
<dbReference type="AlphaFoldDB" id="A0A9W9K7F9"/>
<dbReference type="GeneID" id="81395015"/>
<dbReference type="Proteomes" id="UP001141434">
    <property type="component" value="Unassembled WGS sequence"/>
</dbReference>
<reference evidence="1" key="1">
    <citation type="submission" date="2022-11" db="EMBL/GenBank/DDBJ databases">
        <authorList>
            <person name="Petersen C."/>
        </authorList>
    </citation>
    <scope>NUCLEOTIDE SEQUENCE</scope>
    <source>
        <strain evidence="1">IBT 34128</strain>
    </source>
</reference>
<evidence type="ECO:0000313" key="2">
    <source>
        <dbReference type="Proteomes" id="UP001141434"/>
    </source>
</evidence>
<gene>
    <name evidence="1" type="ORF">NUU61_005265</name>
</gene>
<sequence>MVVWTSFQHYATVIGSITAVLANWRAGRAFERWSIGNRVRQLPLGVALAHLPFHLDHLPRRGGGADQQPWIAIEWTDWWFTRVIALRNGDPEPPEPQFTEITIEVPSPTLWVQGNQGAVGGQHST</sequence>
<protein>
    <submittedName>
        <fullName evidence="1">Uncharacterized protein</fullName>
    </submittedName>
</protein>
<organism evidence="1 2">
    <name type="scientific">Penicillium alfredii</name>
    <dbReference type="NCBI Taxonomy" id="1506179"/>
    <lineage>
        <taxon>Eukaryota</taxon>
        <taxon>Fungi</taxon>
        <taxon>Dikarya</taxon>
        <taxon>Ascomycota</taxon>
        <taxon>Pezizomycotina</taxon>
        <taxon>Eurotiomycetes</taxon>
        <taxon>Eurotiomycetidae</taxon>
        <taxon>Eurotiales</taxon>
        <taxon>Aspergillaceae</taxon>
        <taxon>Penicillium</taxon>
    </lineage>
</organism>
<evidence type="ECO:0000313" key="1">
    <source>
        <dbReference type="EMBL" id="KAJ5095909.1"/>
    </source>
</evidence>
<keyword evidence="2" id="KW-1185">Reference proteome</keyword>
<proteinExistence type="predicted"/>
<accession>A0A9W9K7F9</accession>
<comment type="caution">
    <text evidence="1">The sequence shown here is derived from an EMBL/GenBank/DDBJ whole genome shotgun (WGS) entry which is preliminary data.</text>
</comment>
<dbReference type="RefSeq" id="XP_056511460.1">
    <property type="nucleotide sequence ID" value="XM_056655847.1"/>
</dbReference>